<accession>A0A7J6L5L7</accession>
<dbReference type="AlphaFoldDB" id="A0A7J6L5L7"/>
<dbReference type="OrthoDB" id="421993at2759"/>
<dbReference type="Gene3D" id="3.90.1300.10">
    <property type="entry name" value="Amidase signature (AS) domain"/>
    <property type="match status" value="1"/>
</dbReference>
<gene>
    <name evidence="2" type="ORF">FOL47_009966</name>
</gene>
<feature type="domain" description="Amidase" evidence="1">
    <location>
        <begin position="141"/>
        <end position="580"/>
    </location>
</feature>
<keyword evidence="3" id="KW-1185">Reference proteome</keyword>
<reference evidence="2 3" key="1">
    <citation type="submission" date="2020-04" db="EMBL/GenBank/DDBJ databases">
        <title>Perkinsus chesapeaki whole genome sequence.</title>
        <authorList>
            <person name="Bogema D.R."/>
        </authorList>
    </citation>
    <scope>NUCLEOTIDE SEQUENCE [LARGE SCALE GENOMIC DNA]</scope>
    <source>
        <strain evidence="2">ATCC PRA-425</strain>
    </source>
</reference>
<evidence type="ECO:0000313" key="3">
    <source>
        <dbReference type="Proteomes" id="UP000591131"/>
    </source>
</evidence>
<name>A0A7J6L5L7_PERCH</name>
<dbReference type="PANTHER" id="PTHR11895:SF67">
    <property type="entry name" value="AMIDASE DOMAIN-CONTAINING PROTEIN"/>
    <property type="match status" value="1"/>
</dbReference>
<dbReference type="InterPro" id="IPR036928">
    <property type="entry name" value="AS_sf"/>
</dbReference>
<evidence type="ECO:0000259" key="1">
    <source>
        <dbReference type="Pfam" id="PF01425"/>
    </source>
</evidence>
<dbReference type="EMBL" id="JAAPAO010000731">
    <property type="protein sequence ID" value="KAF4654476.1"/>
    <property type="molecule type" value="Genomic_DNA"/>
</dbReference>
<evidence type="ECO:0000313" key="2">
    <source>
        <dbReference type="EMBL" id="KAF4654476.1"/>
    </source>
</evidence>
<organism evidence="2 3">
    <name type="scientific">Perkinsus chesapeaki</name>
    <name type="common">Clam parasite</name>
    <name type="synonym">Perkinsus andrewsi</name>
    <dbReference type="NCBI Taxonomy" id="330153"/>
    <lineage>
        <taxon>Eukaryota</taxon>
        <taxon>Sar</taxon>
        <taxon>Alveolata</taxon>
        <taxon>Perkinsozoa</taxon>
        <taxon>Perkinsea</taxon>
        <taxon>Perkinsida</taxon>
        <taxon>Perkinsidae</taxon>
        <taxon>Perkinsus</taxon>
    </lineage>
</organism>
<dbReference type="Pfam" id="PF01425">
    <property type="entry name" value="Amidase"/>
    <property type="match status" value="1"/>
</dbReference>
<dbReference type="InterPro" id="IPR023631">
    <property type="entry name" value="Amidase_dom"/>
</dbReference>
<proteinExistence type="predicted"/>
<dbReference type="InterPro" id="IPR000120">
    <property type="entry name" value="Amidase"/>
</dbReference>
<comment type="caution">
    <text evidence="2">The sequence shown here is derived from an EMBL/GenBank/DDBJ whole genome shotgun (WGS) entry which is preliminary data.</text>
</comment>
<sequence>MVKDKTEVGGNHECNALNSPDFNMESLSAPRFSGWKLKVYAGIVRQEFLGKPLRNYMLNSNGIGRLPKVAEGVQPTIAPVKFPMIPLSDEDYEHAWECYKGEESQLGENVSRCFGSGIDSPYRSIEDLHTAYMKGKANPVDIINNALQAINELNPTLKAFKELCDVDEIRRLASESAERFKQRKPRSMLDGIPFGVKDEMSVAGQRLLYGIDPKGKRAHLTPISERSDPVLDELAGAGAILIGTTTMPDIGMSTMGYSSWCKGPLNAFDTRRFTGGSSSGAGAASAAGMVVFNIGFDGGGSLRIPSAWSGVVGFTPTFGRVRYENHQLQIFTTLHCGPIAANVADVAHVMSVIGNVQYKRGQHFYDGLYQKAAGKKTMPPMHLNALLTPSPKGKYKVGVFDDWVKFSSEEAQSAFNTTLDAMKDQWEPQQFRIKDMQDQALAHTWSIVTEFATSLLDQPLEGYEYNTQISLAIGRDILKKADVLEAIQKLRGWAIEQWNEVFKDVDFIVTPTVAYGAPEITSDVFKYGEFNPARIVDIMRFIWPTNLVGFPSITIPVGQNKEGMPLGIQIMAPHWQDDKLIKVGLDVQRRLAAKRIRPKKYYRDIMAHH</sequence>
<dbReference type="Proteomes" id="UP000591131">
    <property type="component" value="Unassembled WGS sequence"/>
</dbReference>
<dbReference type="SUPFAM" id="SSF75304">
    <property type="entry name" value="Amidase signature (AS) enzymes"/>
    <property type="match status" value="1"/>
</dbReference>
<dbReference type="GO" id="GO:0003824">
    <property type="term" value="F:catalytic activity"/>
    <property type="evidence" value="ECO:0007669"/>
    <property type="project" value="InterPro"/>
</dbReference>
<dbReference type="PANTHER" id="PTHR11895">
    <property type="entry name" value="TRANSAMIDASE"/>
    <property type="match status" value="1"/>
</dbReference>
<protein>
    <recommendedName>
        <fullName evidence="1">Amidase domain-containing protein</fullName>
    </recommendedName>
</protein>